<dbReference type="Proteomes" id="UP000176424">
    <property type="component" value="Unassembled WGS sequence"/>
</dbReference>
<sequence>MKWILVFVVGFIAGLVITYFPSSKTEKLPVAEVEEIQPLLKYTIENLGMREYQSEIVMDEIAATEAAFFVQKFHFDSDGKNVSGLAHIPNSCDKCPTIVQFRGYADPTIYQSGYGTWRSAQEFAKAGFISLAPDFLGYGESASPSADVFEARFETYTTALNLLVGVEKWEKSNGKVGIWGHSNGGQIALTILEISQKEYPTVLWAPVTAGFPYSILFYMNDNEEGDKNLRKKLVDFESIYDTGLFNLLNYVERIKAQLQLHQGTGDVSVPVGWNRGFAKKIPGIVYFEYSGADHNLQPGWNLVVERDIDFFRKNLFNPVSP</sequence>
<dbReference type="AlphaFoldDB" id="A0A1F4ZT08"/>
<evidence type="ECO:0000259" key="2">
    <source>
        <dbReference type="Pfam" id="PF12146"/>
    </source>
</evidence>
<dbReference type="PANTHER" id="PTHR22946">
    <property type="entry name" value="DIENELACTONE HYDROLASE DOMAIN-CONTAINING PROTEIN-RELATED"/>
    <property type="match status" value="1"/>
</dbReference>
<evidence type="ECO:0000313" key="3">
    <source>
        <dbReference type="EMBL" id="OGD09559.1"/>
    </source>
</evidence>
<proteinExistence type="predicted"/>
<dbReference type="STRING" id="1797263.A2397_04025"/>
<dbReference type="InterPro" id="IPR050261">
    <property type="entry name" value="FrsA_esterase"/>
</dbReference>
<name>A0A1F4ZT08_9BACT</name>
<dbReference type="EMBL" id="MEXR01000031">
    <property type="protein sequence ID" value="OGD09559.1"/>
    <property type="molecule type" value="Genomic_DNA"/>
</dbReference>
<dbReference type="InterPro" id="IPR022742">
    <property type="entry name" value="Hydrolase_4"/>
</dbReference>
<comment type="caution">
    <text evidence="3">The sequence shown here is derived from an EMBL/GenBank/DDBJ whole genome shotgun (WGS) entry which is preliminary data.</text>
</comment>
<dbReference type="GO" id="GO:0052689">
    <property type="term" value="F:carboxylic ester hydrolase activity"/>
    <property type="evidence" value="ECO:0007669"/>
    <property type="project" value="UniProtKB-ARBA"/>
</dbReference>
<dbReference type="PANTHER" id="PTHR22946:SF9">
    <property type="entry name" value="POLYKETIDE TRANSFERASE AF380"/>
    <property type="match status" value="1"/>
</dbReference>
<reference evidence="3 4" key="1">
    <citation type="journal article" date="2016" name="Nat. Commun.">
        <title>Thousands of microbial genomes shed light on interconnected biogeochemical processes in an aquifer system.</title>
        <authorList>
            <person name="Anantharaman K."/>
            <person name="Brown C.T."/>
            <person name="Hug L.A."/>
            <person name="Sharon I."/>
            <person name="Castelle C.J."/>
            <person name="Probst A.J."/>
            <person name="Thomas B.C."/>
            <person name="Singh A."/>
            <person name="Wilkins M.J."/>
            <person name="Karaoz U."/>
            <person name="Brodie E.L."/>
            <person name="Williams K.H."/>
            <person name="Hubbard S.S."/>
            <person name="Banfield J.F."/>
        </authorList>
    </citation>
    <scope>NUCLEOTIDE SEQUENCE [LARGE SCALE GENOMIC DNA]</scope>
</reference>
<feature type="domain" description="Serine aminopeptidase S33" evidence="2">
    <location>
        <begin position="119"/>
        <end position="208"/>
    </location>
</feature>
<dbReference type="SUPFAM" id="SSF53474">
    <property type="entry name" value="alpha/beta-Hydrolases"/>
    <property type="match status" value="1"/>
</dbReference>
<evidence type="ECO:0000256" key="1">
    <source>
        <dbReference type="ARBA" id="ARBA00022801"/>
    </source>
</evidence>
<keyword evidence="1" id="KW-0378">Hydrolase</keyword>
<dbReference type="InterPro" id="IPR029058">
    <property type="entry name" value="AB_hydrolase_fold"/>
</dbReference>
<protein>
    <recommendedName>
        <fullName evidence="2">Serine aminopeptidase S33 domain-containing protein</fullName>
    </recommendedName>
</protein>
<dbReference type="Gene3D" id="3.40.50.1820">
    <property type="entry name" value="alpha/beta hydrolase"/>
    <property type="match status" value="1"/>
</dbReference>
<gene>
    <name evidence="3" type="ORF">A2397_04025</name>
</gene>
<evidence type="ECO:0000313" key="4">
    <source>
        <dbReference type="Proteomes" id="UP000176424"/>
    </source>
</evidence>
<accession>A0A1F4ZT08</accession>
<organism evidence="3 4">
    <name type="scientific">Candidatus Amesbacteria bacterium RIFOXYB1_FULL_44_23</name>
    <dbReference type="NCBI Taxonomy" id="1797263"/>
    <lineage>
        <taxon>Bacteria</taxon>
        <taxon>Candidatus Amesiibacteriota</taxon>
    </lineage>
</organism>
<dbReference type="Pfam" id="PF12146">
    <property type="entry name" value="Hydrolase_4"/>
    <property type="match status" value="1"/>
</dbReference>